<evidence type="ECO:0000313" key="2">
    <source>
        <dbReference type="Proteomes" id="UP000726777"/>
    </source>
</evidence>
<protein>
    <submittedName>
        <fullName evidence="1">Uncharacterized protein</fullName>
    </submittedName>
</protein>
<comment type="caution">
    <text evidence="1">The sequence shown here is derived from an EMBL/GenBank/DDBJ whole genome shotgun (WGS) entry which is preliminary data.</text>
</comment>
<dbReference type="RefSeq" id="WP_228085817.1">
    <property type="nucleotide sequence ID" value="NZ_CP064041.1"/>
</dbReference>
<reference evidence="1" key="1">
    <citation type="submission" date="2020-09" db="EMBL/GenBank/DDBJ databases">
        <title>Genome sequence of Vibrio parahaemolyticus isolates.</title>
        <authorList>
            <person name="Hammerl J.A."/>
            <person name="Strauch E."/>
        </authorList>
    </citation>
    <scope>NUCLEOTIDE SEQUENCE</scope>
    <source>
        <strain evidence="1">17-VB00146</strain>
    </source>
</reference>
<gene>
    <name evidence="1" type="ORF">IB292_10420</name>
</gene>
<name>A0A9Q3YHR4_VIBPH</name>
<organism evidence="1 2">
    <name type="scientific">Vibrio parahaemolyticus</name>
    <dbReference type="NCBI Taxonomy" id="670"/>
    <lineage>
        <taxon>Bacteria</taxon>
        <taxon>Pseudomonadati</taxon>
        <taxon>Pseudomonadota</taxon>
        <taxon>Gammaproteobacteria</taxon>
        <taxon>Vibrionales</taxon>
        <taxon>Vibrionaceae</taxon>
        <taxon>Vibrio</taxon>
    </lineage>
</organism>
<dbReference type="Proteomes" id="UP000726777">
    <property type="component" value="Unassembled WGS sequence"/>
</dbReference>
<accession>A0A9Q3YHR4</accession>
<evidence type="ECO:0000313" key="1">
    <source>
        <dbReference type="EMBL" id="MCC3805454.1"/>
    </source>
</evidence>
<sequence>MSDTIEFIFKEPSSFGLRGNDELWAWLRESYLLRKDSISSTVQIVEMVKRDLKEFGINVDEHIAEDNEVIYIKAFDKRAQHAEISVSWWRDSGLPLIEKRVQHIVGKWEQFGDIETSQIISNAISSGKLRLK</sequence>
<dbReference type="AlphaFoldDB" id="A0A9Q3YHR4"/>
<dbReference type="EMBL" id="JACVHL010000009">
    <property type="protein sequence ID" value="MCC3805454.1"/>
    <property type="molecule type" value="Genomic_DNA"/>
</dbReference>
<proteinExistence type="predicted"/>